<dbReference type="InterPro" id="IPR049457">
    <property type="entry name" value="Emfourin"/>
</dbReference>
<dbReference type="Proteomes" id="UP000317209">
    <property type="component" value="Unassembled WGS sequence"/>
</dbReference>
<accession>A0A543BBJ8</accession>
<dbReference type="AlphaFoldDB" id="A0A543BBJ8"/>
<comment type="caution">
    <text evidence="1">The sequence shown here is derived from an EMBL/GenBank/DDBJ whole genome shotgun (WGS) entry which is preliminary data.</text>
</comment>
<organism evidence="1 2">
    <name type="scientific">Microbacterium saperdae</name>
    <dbReference type="NCBI Taxonomy" id="69368"/>
    <lineage>
        <taxon>Bacteria</taxon>
        <taxon>Bacillati</taxon>
        <taxon>Actinomycetota</taxon>
        <taxon>Actinomycetes</taxon>
        <taxon>Micrococcales</taxon>
        <taxon>Microbacteriaceae</taxon>
        <taxon>Microbacterium</taxon>
    </lineage>
</organism>
<dbReference type="EMBL" id="VFOX01000002">
    <property type="protein sequence ID" value="TQL82136.1"/>
    <property type="molecule type" value="Genomic_DNA"/>
</dbReference>
<dbReference type="OrthoDB" id="4947318at2"/>
<name>A0A543BBJ8_9MICO</name>
<keyword evidence="2" id="KW-1185">Reference proteome</keyword>
<reference evidence="1 2" key="1">
    <citation type="submission" date="2019-06" db="EMBL/GenBank/DDBJ databases">
        <title>Sequencing the genomes of 1000 actinobacteria strains.</title>
        <authorList>
            <person name="Klenk H.-P."/>
        </authorList>
    </citation>
    <scope>NUCLEOTIDE SEQUENCE [LARGE SCALE GENOMIC DNA]</scope>
    <source>
        <strain evidence="1 2">DSM 20169</strain>
    </source>
</reference>
<evidence type="ECO:0000313" key="2">
    <source>
        <dbReference type="Proteomes" id="UP000317209"/>
    </source>
</evidence>
<dbReference type="Pfam" id="PF20242">
    <property type="entry name" value="Emfourin"/>
    <property type="match status" value="1"/>
</dbReference>
<proteinExistence type="predicted"/>
<sequence>MSESPGPINRPIDESTDADVVIAVVRSGGIAGISRRWRIEAEPSEAPEWIALIESCPWDENADATSGADRFVWSIRARTPVERRERELPDSELAGPWLALVQAVREASRTAD</sequence>
<evidence type="ECO:0000313" key="1">
    <source>
        <dbReference type="EMBL" id="TQL82136.1"/>
    </source>
</evidence>
<dbReference type="RefSeq" id="WP_141874076.1">
    <property type="nucleotide sequence ID" value="NZ_VFOX01000002.1"/>
</dbReference>
<gene>
    <name evidence="1" type="ORF">FB560_3619</name>
</gene>
<protein>
    <submittedName>
        <fullName evidence="1">Uncharacterized protein</fullName>
    </submittedName>
</protein>